<dbReference type="SMART" id="SM00177">
    <property type="entry name" value="ARF"/>
    <property type="match status" value="1"/>
</dbReference>
<keyword evidence="6" id="KW-1185">Reference proteome</keyword>
<dbReference type="GO" id="GO:0003924">
    <property type="term" value="F:GTPase activity"/>
    <property type="evidence" value="ECO:0007669"/>
    <property type="project" value="InterPro"/>
</dbReference>
<evidence type="ECO:0000256" key="1">
    <source>
        <dbReference type="ARBA" id="ARBA00004308"/>
    </source>
</evidence>
<dbReference type="FunFam" id="3.40.50.300:FF:000586">
    <property type="entry name" value="Rab family GTPase"/>
    <property type="match status" value="1"/>
</dbReference>
<dbReference type="SMART" id="SM00176">
    <property type="entry name" value="RAN"/>
    <property type="match status" value="1"/>
</dbReference>
<dbReference type="EMBL" id="CAJZBQ010000005">
    <property type="protein sequence ID" value="CAG9312177.1"/>
    <property type="molecule type" value="Genomic_DNA"/>
</dbReference>
<dbReference type="InterPro" id="IPR005225">
    <property type="entry name" value="Small_GTP-bd"/>
</dbReference>
<sequence length="198" mass="22662">MSKIQRKDYDYLFKLVLVGDSGVGKSCLLLRFADDTFSTSYISTIGVDFRFKTLSVDNTIVKLQIWDTAGQERFRTITSAYYRGADAIMVVFDKTNRESFDHVKEWLDEINRFSEGSVRLLLGNKFDRQDSIQVSEDMGKRFAESHGMKYLETSALSSHQVHDAFLLATKDLIGKKSKNVTKGKRLDELKNKKKSKCC</sequence>
<keyword evidence="2" id="KW-0547">Nucleotide-binding</keyword>
<dbReference type="PROSITE" id="PS51419">
    <property type="entry name" value="RAB"/>
    <property type="match status" value="1"/>
</dbReference>
<dbReference type="PANTHER" id="PTHR47977">
    <property type="entry name" value="RAS-RELATED PROTEIN RAB"/>
    <property type="match status" value="1"/>
</dbReference>
<dbReference type="SMART" id="SM00174">
    <property type="entry name" value="RHO"/>
    <property type="match status" value="1"/>
</dbReference>
<comment type="caution">
    <text evidence="5">The sequence shown here is derived from an EMBL/GenBank/DDBJ whole genome shotgun (WGS) entry which is preliminary data.</text>
</comment>
<dbReference type="GO" id="GO:0005525">
    <property type="term" value="F:GTP binding"/>
    <property type="evidence" value="ECO:0007669"/>
    <property type="project" value="UniProtKB-KW"/>
</dbReference>
<proteinExistence type="predicted"/>
<dbReference type="Pfam" id="PF00071">
    <property type="entry name" value="Ras"/>
    <property type="match status" value="1"/>
</dbReference>
<dbReference type="NCBIfam" id="TIGR00231">
    <property type="entry name" value="small_GTP"/>
    <property type="match status" value="1"/>
</dbReference>
<dbReference type="PROSITE" id="PS51420">
    <property type="entry name" value="RHO"/>
    <property type="match status" value="1"/>
</dbReference>
<dbReference type="SMART" id="SM00175">
    <property type="entry name" value="RAB"/>
    <property type="match status" value="1"/>
</dbReference>
<reference evidence="5" key="1">
    <citation type="submission" date="2021-09" db="EMBL/GenBank/DDBJ databases">
        <authorList>
            <consortium name="AG Swart"/>
            <person name="Singh M."/>
            <person name="Singh A."/>
            <person name="Seah K."/>
            <person name="Emmerich C."/>
        </authorList>
    </citation>
    <scope>NUCLEOTIDE SEQUENCE</scope>
    <source>
        <strain evidence="5">ATCC30299</strain>
    </source>
</reference>
<dbReference type="InterPro" id="IPR050227">
    <property type="entry name" value="Rab"/>
</dbReference>
<name>A0AAU9IFD5_9CILI</name>
<evidence type="ECO:0000256" key="2">
    <source>
        <dbReference type="ARBA" id="ARBA00022741"/>
    </source>
</evidence>
<evidence type="ECO:0000256" key="4">
    <source>
        <dbReference type="ARBA" id="ARBA00023136"/>
    </source>
</evidence>
<dbReference type="PROSITE" id="PS51421">
    <property type="entry name" value="RAS"/>
    <property type="match status" value="1"/>
</dbReference>
<evidence type="ECO:0000256" key="3">
    <source>
        <dbReference type="ARBA" id="ARBA00023134"/>
    </source>
</evidence>
<dbReference type="Gene3D" id="3.40.50.300">
    <property type="entry name" value="P-loop containing nucleotide triphosphate hydrolases"/>
    <property type="match status" value="1"/>
</dbReference>
<dbReference type="InterPro" id="IPR001806">
    <property type="entry name" value="Small_GTPase"/>
</dbReference>
<dbReference type="AlphaFoldDB" id="A0AAU9IFD5"/>
<comment type="subcellular location">
    <subcellularLocation>
        <location evidence="1">Endomembrane system</location>
    </subcellularLocation>
</comment>
<dbReference type="PRINTS" id="PR00449">
    <property type="entry name" value="RASTRNSFRMNG"/>
</dbReference>
<organism evidence="5 6">
    <name type="scientific">Blepharisma stoltei</name>
    <dbReference type="NCBI Taxonomy" id="1481888"/>
    <lineage>
        <taxon>Eukaryota</taxon>
        <taxon>Sar</taxon>
        <taxon>Alveolata</taxon>
        <taxon>Ciliophora</taxon>
        <taxon>Postciliodesmatophora</taxon>
        <taxon>Heterotrichea</taxon>
        <taxon>Heterotrichida</taxon>
        <taxon>Blepharismidae</taxon>
        <taxon>Blepharisma</taxon>
    </lineage>
</organism>
<keyword evidence="3" id="KW-0342">GTP-binding</keyword>
<evidence type="ECO:0000313" key="5">
    <source>
        <dbReference type="EMBL" id="CAG9312177.1"/>
    </source>
</evidence>
<dbReference type="Proteomes" id="UP001162131">
    <property type="component" value="Unassembled WGS sequence"/>
</dbReference>
<evidence type="ECO:0000313" key="6">
    <source>
        <dbReference type="Proteomes" id="UP001162131"/>
    </source>
</evidence>
<dbReference type="SUPFAM" id="SSF52540">
    <property type="entry name" value="P-loop containing nucleoside triphosphate hydrolases"/>
    <property type="match status" value="1"/>
</dbReference>
<dbReference type="GO" id="GO:0012505">
    <property type="term" value="C:endomembrane system"/>
    <property type="evidence" value="ECO:0007669"/>
    <property type="project" value="UniProtKB-SubCell"/>
</dbReference>
<dbReference type="InterPro" id="IPR027417">
    <property type="entry name" value="P-loop_NTPase"/>
</dbReference>
<keyword evidence="4" id="KW-0472">Membrane</keyword>
<protein>
    <submittedName>
        <fullName evidence="5">Uncharacterized protein</fullName>
    </submittedName>
</protein>
<accession>A0AAU9IFD5</accession>
<gene>
    <name evidence="5" type="ORF">BSTOLATCC_MIC5425</name>
</gene>
<dbReference type="SMART" id="SM00173">
    <property type="entry name" value="RAS"/>
    <property type="match status" value="1"/>
</dbReference>